<organism evidence="2 3">
    <name type="scientific">Dichotomopilus funicola</name>
    <dbReference type="NCBI Taxonomy" id="1934379"/>
    <lineage>
        <taxon>Eukaryota</taxon>
        <taxon>Fungi</taxon>
        <taxon>Dikarya</taxon>
        <taxon>Ascomycota</taxon>
        <taxon>Pezizomycotina</taxon>
        <taxon>Sordariomycetes</taxon>
        <taxon>Sordariomycetidae</taxon>
        <taxon>Sordariales</taxon>
        <taxon>Chaetomiaceae</taxon>
        <taxon>Dichotomopilus</taxon>
    </lineage>
</organism>
<keyword evidence="3" id="KW-1185">Reference proteome</keyword>
<evidence type="ECO:0000259" key="1">
    <source>
        <dbReference type="Pfam" id="PF26534"/>
    </source>
</evidence>
<reference evidence="2" key="2">
    <citation type="submission" date="2023-05" db="EMBL/GenBank/DDBJ databases">
        <authorList>
            <consortium name="Lawrence Berkeley National Laboratory"/>
            <person name="Steindorff A."/>
            <person name="Hensen N."/>
            <person name="Bonometti L."/>
            <person name="Westerberg I."/>
            <person name="Brannstrom I.O."/>
            <person name="Guillou S."/>
            <person name="Cros-Aarteil S."/>
            <person name="Calhoun S."/>
            <person name="Haridas S."/>
            <person name="Kuo A."/>
            <person name="Mondo S."/>
            <person name="Pangilinan J."/>
            <person name="Riley R."/>
            <person name="Labutti K."/>
            <person name="Andreopoulos B."/>
            <person name="Lipzen A."/>
            <person name="Chen C."/>
            <person name="Yanf M."/>
            <person name="Daum C."/>
            <person name="Ng V."/>
            <person name="Clum A."/>
            <person name="Ohm R."/>
            <person name="Martin F."/>
            <person name="Silar P."/>
            <person name="Natvig D."/>
            <person name="Lalanne C."/>
            <person name="Gautier V."/>
            <person name="Ament-Velasquez S.L."/>
            <person name="Kruys A."/>
            <person name="Hutchinson M.I."/>
            <person name="Powell A.J."/>
            <person name="Barry K."/>
            <person name="Miller A.N."/>
            <person name="Grigoriev I.V."/>
            <person name="Debuchy R."/>
            <person name="Gladieux P."/>
            <person name="Thoren M.H."/>
            <person name="Johannesson H."/>
        </authorList>
    </citation>
    <scope>NUCLEOTIDE SEQUENCE</scope>
    <source>
        <strain evidence="2">CBS 141.50</strain>
    </source>
</reference>
<feature type="domain" description="NTF2-like" evidence="1">
    <location>
        <begin position="1"/>
        <end position="140"/>
    </location>
</feature>
<accession>A0AAN6V0U7</accession>
<dbReference type="GeneID" id="87814177"/>
<dbReference type="InterPro" id="IPR058645">
    <property type="entry name" value="NTF2-like_dom_7"/>
</dbReference>
<name>A0AAN6V0U7_9PEZI</name>
<sequence length="147" mass="15998">CLLPEDVTTLVDAYVRILSADHWDDANGKYLADNFIDRSDSINSLAGKPLGTATFPTKKSFIDYETATPDHLPLVVTHSTPTSCTEIALIWQATFGVDPEKQQQVRGLTIIGATHAAGSWQIQSLDVEFNNIAYLENIGGSINPPPQ</sequence>
<evidence type="ECO:0000313" key="2">
    <source>
        <dbReference type="EMBL" id="KAK4142675.1"/>
    </source>
</evidence>
<dbReference type="RefSeq" id="XP_062636046.1">
    <property type="nucleotide sequence ID" value="XM_062777564.1"/>
</dbReference>
<proteinExistence type="predicted"/>
<reference evidence="2" key="1">
    <citation type="journal article" date="2023" name="Mol. Phylogenet. Evol.">
        <title>Genome-scale phylogeny and comparative genomics of the fungal order Sordariales.</title>
        <authorList>
            <person name="Hensen N."/>
            <person name="Bonometti L."/>
            <person name="Westerberg I."/>
            <person name="Brannstrom I.O."/>
            <person name="Guillou S."/>
            <person name="Cros-Aarteil S."/>
            <person name="Calhoun S."/>
            <person name="Haridas S."/>
            <person name="Kuo A."/>
            <person name="Mondo S."/>
            <person name="Pangilinan J."/>
            <person name="Riley R."/>
            <person name="LaButti K."/>
            <person name="Andreopoulos B."/>
            <person name="Lipzen A."/>
            <person name="Chen C."/>
            <person name="Yan M."/>
            <person name="Daum C."/>
            <person name="Ng V."/>
            <person name="Clum A."/>
            <person name="Steindorff A."/>
            <person name="Ohm R.A."/>
            <person name="Martin F."/>
            <person name="Silar P."/>
            <person name="Natvig D.O."/>
            <person name="Lalanne C."/>
            <person name="Gautier V."/>
            <person name="Ament-Velasquez S.L."/>
            <person name="Kruys A."/>
            <person name="Hutchinson M.I."/>
            <person name="Powell A.J."/>
            <person name="Barry K."/>
            <person name="Miller A.N."/>
            <person name="Grigoriev I.V."/>
            <person name="Debuchy R."/>
            <person name="Gladieux P."/>
            <person name="Hiltunen Thoren M."/>
            <person name="Johannesson H."/>
        </authorList>
    </citation>
    <scope>NUCLEOTIDE SEQUENCE</scope>
    <source>
        <strain evidence="2">CBS 141.50</strain>
    </source>
</reference>
<dbReference type="Pfam" id="PF26534">
    <property type="entry name" value="NTF2_7"/>
    <property type="match status" value="1"/>
</dbReference>
<dbReference type="EMBL" id="MU853594">
    <property type="protein sequence ID" value="KAK4142675.1"/>
    <property type="molecule type" value="Genomic_DNA"/>
</dbReference>
<gene>
    <name evidence="2" type="ORF">C8A04DRAFT_13055</name>
</gene>
<dbReference type="AlphaFoldDB" id="A0AAN6V0U7"/>
<comment type="caution">
    <text evidence="2">The sequence shown here is derived from an EMBL/GenBank/DDBJ whole genome shotgun (WGS) entry which is preliminary data.</text>
</comment>
<evidence type="ECO:0000313" key="3">
    <source>
        <dbReference type="Proteomes" id="UP001302676"/>
    </source>
</evidence>
<feature type="non-terminal residue" evidence="2">
    <location>
        <position position="1"/>
    </location>
</feature>
<dbReference type="Proteomes" id="UP001302676">
    <property type="component" value="Unassembled WGS sequence"/>
</dbReference>
<protein>
    <recommendedName>
        <fullName evidence="1">NTF2-like domain-containing protein</fullName>
    </recommendedName>
</protein>